<comment type="similarity">
    <text evidence="2">Belongs to the UPF0324 family.</text>
</comment>
<comment type="caution">
    <text evidence="8">The sequence shown here is derived from an EMBL/GenBank/DDBJ whole genome shotgun (WGS) entry which is preliminary data.</text>
</comment>
<comment type="subcellular location">
    <subcellularLocation>
        <location evidence="1">Cell membrane</location>
        <topology evidence="1">Multi-pass membrane protein</topology>
    </subcellularLocation>
</comment>
<feature type="transmembrane region" description="Helical" evidence="7">
    <location>
        <begin position="253"/>
        <end position="277"/>
    </location>
</feature>
<organism evidence="8 9">
    <name type="scientific">Vagococcus elongatus</name>
    <dbReference type="NCBI Taxonomy" id="180344"/>
    <lineage>
        <taxon>Bacteria</taxon>
        <taxon>Bacillati</taxon>
        <taxon>Bacillota</taxon>
        <taxon>Bacilli</taxon>
        <taxon>Lactobacillales</taxon>
        <taxon>Enterococcaceae</taxon>
        <taxon>Vagococcus</taxon>
    </lineage>
</organism>
<dbReference type="GO" id="GO:0005886">
    <property type="term" value="C:plasma membrane"/>
    <property type="evidence" value="ECO:0007669"/>
    <property type="project" value="UniProtKB-SubCell"/>
</dbReference>
<proteinExistence type="inferred from homology"/>
<evidence type="ECO:0008006" key="10">
    <source>
        <dbReference type="Google" id="ProtNLM"/>
    </source>
</evidence>
<feature type="transmembrane region" description="Helical" evidence="7">
    <location>
        <begin position="31"/>
        <end position="49"/>
    </location>
</feature>
<evidence type="ECO:0000256" key="7">
    <source>
        <dbReference type="SAM" id="Phobius"/>
    </source>
</evidence>
<dbReference type="PANTHER" id="PTHR30106:SF2">
    <property type="entry name" value="UPF0324 INNER MEMBRANE PROTEIN YEIH"/>
    <property type="match status" value="1"/>
</dbReference>
<dbReference type="RefSeq" id="WP_126806763.1">
    <property type="nucleotide sequence ID" value="NZ_NGKA01000002.1"/>
</dbReference>
<evidence type="ECO:0000256" key="1">
    <source>
        <dbReference type="ARBA" id="ARBA00004651"/>
    </source>
</evidence>
<keyword evidence="6 7" id="KW-0472">Membrane</keyword>
<evidence type="ECO:0000256" key="5">
    <source>
        <dbReference type="ARBA" id="ARBA00022989"/>
    </source>
</evidence>
<feature type="transmembrane region" description="Helical" evidence="7">
    <location>
        <begin position="314"/>
        <end position="335"/>
    </location>
</feature>
<reference evidence="8 9" key="1">
    <citation type="submission" date="2017-05" db="EMBL/GenBank/DDBJ databases">
        <title>Vagococcus spp. assemblies.</title>
        <authorList>
            <person name="Gulvik C.A."/>
        </authorList>
    </citation>
    <scope>NUCLEOTIDE SEQUENCE [LARGE SCALE GENOMIC DNA]</scope>
    <source>
        <strain evidence="8 9">CCUG 51432</strain>
    </source>
</reference>
<keyword evidence="3" id="KW-1003">Cell membrane</keyword>
<feature type="transmembrane region" description="Helical" evidence="7">
    <location>
        <begin position="152"/>
        <end position="173"/>
    </location>
</feature>
<gene>
    <name evidence="8" type="ORF">CBF29_02050</name>
</gene>
<sequence>MEKFKQILPGFISCLLIAVVAQFVGEFIPQLGSAFIAIILGIVLGNTLLDHPRLGVGVKFSESKLLEISIALTGVTLNLQDVMSIGWQGILFIMIQMTLTILFVYQLGKMLQFDKSFSLLMCAGNAVCGSSAIGTVAPIIEANEKDKGISITTVNLTGTVLMMVLPILTSWFYHHQTLATGAMIGGTLQSIGQVVAAGKLVNDDVTQMATIFKILRVVFLVAVAFAFSRMNLAEGQSLFEKNKQQKSMTKQAGVPWFIIVFFICSIFVTFIVLPTVIPHTAKAVSNQLEVIALAGIGMRVKFSDLIKEGPKSMLYGLLTGTGQVFLAVILIRLLLL</sequence>
<protein>
    <recommendedName>
        <fullName evidence="10">Sulfate exporter family transporter</fullName>
    </recommendedName>
</protein>
<feature type="transmembrane region" description="Helical" evidence="7">
    <location>
        <begin position="85"/>
        <end position="105"/>
    </location>
</feature>
<dbReference type="PANTHER" id="PTHR30106">
    <property type="entry name" value="INNER MEMBRANE PROTEIN YEIH-RELATED"/>
    <property type="match status" value="1"/>
</dbReference>
<dbReference type="InterPro" id="IPR018383">
    <property type="entry name" value="UPF0324_pro"/>
</dbReference>
<keyword evidence="4 7" id="KW-0812">Transmembrane</keyword>
<evidence type="ECO:0000256" key="2">
    <source>
        <dbReference type="ARBA" id="ARBA00007977"/>
    </source>
</evidence>
<accession>A0A430B471</accession>
<dbReference type="EMBL" id="NGKA01000002">
    <property type="protein sequence ID" value="RSU15137.1"/>
    <property type="molecule type" value="Genomic_DNA"/>
</dbReference>
<evidence type="ECO:0000256" key="4">
    <source>
        <dbReference type="ARBA" id="ARBA00022692"/>
    </source>
</evidence>
<dbReference type="AlphaFoldDB" id="A0A430B471"/>
<feature type="transmembrane region" description="Helical" evidence="7">
    <location>
        <begin position="214"/>
        <end position="232"/>
    </location>
</feature>
<dbReference type="Pfam" id="PF03601">
    <property type="entry name" value="Cons_hypoth698"/>
    <property type="match status" value="1"/>
</dbReference>
<feature type="transmembrane region" description="Helical" evidence="7">
    <location>
        <begin position="117"/>
        <end position="140"/>
    </location>
</feature>
<evidence type="ECO:0000256" key="6">
    <source>
        <dbReference type="ARBA" id="ARBA00023136"/>
    </source>
</evidence>
<evidence type="ECO:0000313" key="9">
    <source>
        <dbReference type="Proteomes" id="UP000287605"/>
    </source>
</evidence>
<feature type="transmembrane region" description="Helical" evidence="7">
    <location>
        <begin position="7"/>
        <end position="25"/>
    </location>
</feature>
<evidence type="ECO:0000256" key="3">
    <source>
        <dbReference type="ARBA" id="ARBA00022475"/>
    </source>
</evidence>
<dbReference type="OrthoDB" id="9811391at2"/>
<keyword evidence="5 7" id="KW-1133">Transmembrane helix</keyword>
<dbReference type="Proteomes" id="UP000287605">
    <property type="component" value="Unassembled WGS sequence"/>
</dbReference>
<keyword evidence="9" id="KW-1185">Reference proteome</keyword>
<name>A0A430B471_9ENTE</name>
<evidence type="ECO:0000313" key="8">
    <source>
        <dbReference type="EMBL" id="RSU15137.1"/>
    </source>
</evidence>